<evidence type="ECO:0000313" key="3">
    <source>
        <dbReference type="EMBL" id="APW38435.1"/>
    </source>
</evidence>
<name>A0A1P8JXH6_9BURK</name>
<gene>
    <name evidence="3" type="ORF">RD110_15540</name>
</gene>
<evidence type="ECO:0000256" key="1">
    <source>
        <dbReference type="SAM" id="MobiDB-lite"/>
    </source>
</evidence>
<feature type="region of interest" description="Disordered" evidence="1">
    <location>
        <begin position="1049"/>
        <end position="1203"/>
    </location>
</feature>
<dbReference type="InterPro" id="IPR041595">
    <property type="entry name" value="Inorganic_Pase"/>
</dbReference>
<protein>
    <recommendedName>
        <fullName evidence="2">Inorganic pyrophosphatase domain-containing protein</fullName>
    </recommendedName>
</protein>
<dbReference type="AlphaFoldDB" id="A0A1P8JXH6"/>
<sequence>MPKPWSEVAGSDGFKALAPEQQDAARRQYFDDVVAPRVPAEHVDDAWNQFATDAGVGRRELPASVAPSSAGAGRGSVSPPVAGEAPVPSRAERIAAMDAETDPSNPAYMPITENAQNAVRADARGLGDAKRTRYPGRVLDRDIPAVTAGGAARDAVAGALQIGPTAVKGVGDLARLATGDRFGKGISDFAEAGNKAIQEVVGSDRAAAQRTRFEQDMADPALNPADVIVGNPGALADQVLPNVGSMALPAGSAMAAGKLAQASKAAQLAKVIDEGTVLARAERAREAATIGTTVLQNAADTYGTVRDAGGDQGQAYLAAGITAPATYVAGRLTGGGAEGEIARAMGSKSVAHGVREIGKGMAKEGAQEVGEEAGQYLGETVGKGDAFDAGAAGKRLAVAGTLGAVMGGGVDATIQARDFAAAALRIKRLRDAGEDGPADLLQGKLDRQQAAAAVDTELAGMAPHTEFAQQPGFQADYRQHRIDGVKPVEAAGRSALTSGFRAAAGDANVPADAVDAALAAARDMPIDKVPSFFQKFTQRLAAKGVIAPVQNAEGLGALLAEARDVAMDAAMESVYKPDDVRGTMNAVQELENAGNPAGDAEIGPSDAGNAASETPIANLDPVRPEIEAAAHEAATSPLNDLPEPTPAQKEAGNYRKGHINVHGMDVAIENPKGSERRGVSPDGTEWANTMGGHYGYIKGTVGADKDHVDTYIGHNPDSNRVFVIDQVNKDGSFDEHKVMMGYDTPEQAREAYMSSFMPGWTGLGAMTELPVSAFKSWVHDGAKKKPLGTLDVPAKAAPAEAAPDPGTPAPANVPADVPSAPVGPVGRDGTALADGGKPFKTRRAAGDARKLQPHLRVVSVDGGFALDEKTPAQLAAEEKAARRLRTGGASEAGMPIPAHAFIADQGGLAKSVMADAGFDRNVRVRSKWLFAGAGKGLTLEQATGTLAAAGYLRADASQNDALALIRKSLTEPQYTPEGWERIAEAEQEARRLQALDDADPDVQQAAADLAEASDDFLDRLNDDDIPDIWARGQVMTEADADLLFGVPSEQTADTNTAGPQGLREPVEADAGAAPPGDRPRDGEAGSPREEVSQNPADAGFSVSGATEEDAPTGLTAPTKADILAQQQAKADGDKVAEDAARAADAKAKKATEQREIDARQEASADNFQLGQDPMDSLTGQTSMFDPPPSGDAAEKPAQERADVELRKRLSILKSIRKCLTA</sequence>
<feature type="compositionally biased region" description="Basic and acidic residues" evidence="1">
    <location>
        <begin position="1192"/>
        <end position="1203"/>
    </location>
</feature>
<dbReference type="Pfam" id="PF18823">
    <property type="entry name" value="InPase"/>
    <property type="match status" value="1"/>
</dbReference>
<keyword evidence="4" id="KW-1185">Reference proteome</keyword>
<proteinExistence type="predicted"/>
<accession>A0A1P8JXH6</accession>
<feature type="region of interest" description="Disordered" evidence="1">
    <location>
        <begin position="594"/>
        <end position="620"/>
    </location>
</feature>
<organism evidence="3 4">
    <name type="scientific">Rhodoferax koreensis</name>
    <dbReference type="NCBI Taxonomy" id="1842727"/>
    <lineage>
        <taxon>Bacteria</taxon>
        <taxon>Pseudomonadati</taxon>
        <taxon>Pseudomonadota</taxon>
        <taxon>Betaproteobacteria</taxon>
        <taxon>Burkholderiales</taxon>
        <taxon>Comamonadaceae</taxon>
        <taxon>Rhodoferax</taxon>
    </lineage>
</organism>
<feature type="compositionally biased region" description="Basic and acidic residues" evidence="1">
    <location>
        <begin position="1077"/>
        <end position="1091"/>
    </location>
</feature>
<feature type="region of interest" description="Disordered" evidence="1">
    <location>
        <begin position="58"/>
        <end position="88"/>
    </location>
</feature>
<dbReference type="KEGG" id="rhy:RD110_15540"/>
<dbReference type="STRING" id="1842727.RD110_15540"/>
<feature type="compositionally biased region" description="Basic and acidic residues" evidence="1">
    <location>
        <begin position="1130"/>
        <end position="1162"/>
    </location>
</feature>
<dbReference type="EMBL" id="CP019236">
    <property type="protein sequence ID" value="APW38435.1"/>
    <property type="molecule type" value="Genomic_DNA"/>
</dbReference>
<evidence type="ECO:0000259" key="2">
    <source>
        <dbReference type="Pfam" id="PF18823"/>
    </source>
</evidence>
<dbReference type="Proteomes" id="UP000186609">
    <property type="component" value="Chromosome"/>
</dbReference>
<feature type="region of interest" description="Disordered" evidence="1">
    <location>
        <begin position="1"/>
        <end position="22"/>
    </location>
</feature>
<feature type="domain" description="Inorganic pyrophosphatase" evidence="2">
    <location>
        <begin position="647"/>
        <end position="778"/>
    </location>
</feature>
<feature type="compositionally biased region" description="Polar residues" evidence="1">
    <location>
        <begin position="1049"/>
        <end position="1058"/>
    </location>
</feature>
<evidence type="ECO:0000313" key="4">
    <source>
        <dbReference type="Proteomes" id="UP000186609"/>
    </source>
</evidence>
<feature type="compositionally biased region" description="Low complexity" evidence="1">
    <location>
        <begin position="62"/>
        <end position="80"/>
    </location>
</feature>
<reference evidence="3 4" key="1">
    <citation type="submission" date="2017-01" db="EMBL/GenBank/DDBJ databases">
        <authorList>
            <person name="Mah S.A."/>
            <person name="Swanson W.J."/>
            <person name="Moy G.W."/>
            <person name="Vacquier V.D."/>
        </authorList>
    </citation>
    <scope>NUCLEOTIDE SEQUENCE [LARGE SCALE GENOMIC DNA]</scope>
    <source>
        <strain evidence="3 4">DCY110</strain>
    </source>
</reference>